<gene>
    <name evidence="1" type="ORF">BDV41DRAFT_569476</name>
</gene>
<name>A0A5N6VEJ5_9EURO</name>
<accession>A0A5N6VEJ5</accession>
<evidence type="ECO:0000313" key="1">
    <source>
        <dbReference type="EMBL" id="KAE8306925.1"/>
    </source>
</evidence>
<protein>
    <submittedName>
        <fullName evidence="1">Uncharacterized protein</fullName>
    </submittedName>
</protein>
<reference evidence="2" key="1">
    <citation type="submission" date="2019-04" db="EMBL/GenBank/DDBJ databases">
        <title>Friends and foes A comparative genomics studyof 23 Aspergillus species from section Flavi.</title>
        <authorList>
            <consortium name="DOE Joint Genome Institute"/>
            <person name="Kjaerbolling I."/>
            <person name="Vesth T."/>
            <person name="Frisvad J.C."/>
            <person name="Nybo J.L."/>
            <person name="Theobald S."/>
            <person name="Kildgaard S."/>
            <person name="Isbrandt T."/>
            <person name="Kuo A."/>
            <person name="Sato A."/>
            <person name="Lyhne E.K."/>
            <person name="Kogle M.E."/>
            <person name="Wiebenga A."/>
            <person name="Kun R.S."/>
            <person name="Lubbers R.J."/>
            <person name="Makela M.R."/>
            <person name="Barry K."/>
            <person name="Chovatia M."/>
            <person name="Clum A."/>
            <person name="Daum C."/>
            <person name="Haridas S."/>
            <person name="He G."/>
            <person name="LaButti K."/>
            <person name="Lipzen A."/>
            <person name="Mondo S."/>
            <person name="Riley R."/>
            <person name="Salamov A."/>
            <person name="Simmons B.A."/>
            <person name="Magnuson J.K."/>
            <person name="Henrissat B."/>
            <person name="Mortensen U.H."/>
            <person name="Larsen T.O."/>
            <person name="Devries R.P."/>
            <person name="Grigoriev I.V."/>
            <person name="Machida M."/>
            <person name="Baker S.E."/>
            <person name="Andersen M.R."/>
        </authorList>
    </citation>
    <scope>NUCLEOTIDE SEQUENCE [LARGE SCALE GENOMIC DNA]</scope>
    <source>
        <strain evidence="2">CBS 130015</strain>
    </source>
</reference>
<proteinExistence type="predicted"/>
<sequence length="169" mass="17974">MAELLTVQGELLGTHVHHQVLDGLFVKRTSAIVADVSSAVEEAFDTCASGWYSEKIACQATPSAEATQLLDRLIASRKYAAQAAGLTPMSVAETDVLWYRRIDLGSAVDIGESPSSGNPDSTSMFHHGIESTPCHQKPRAYTAGQASSPWRTGIHGPGKSCHSIPLISV</sequence>
<keyword evidence="2" id="KW-1185">Reference proteome</keyword>
<dbReference type="EMBL" id="ML738424">
    <property type="protein sequence ID" value="KAE8306925.1"/>
    <property type="molecule type" value="Genomic_DNA"/>
</dbReference>
<dbReference type="AlphaFoldDB" id="A0A5N6VEJ5"/>
<organism evidence="1 2">
    <name type="scientific">Aspergillus transmontanensis</name>
    <dbReference type="NCBI Taxonomy" id="1034304"/>
    <lineage>
        <taxon>Eukaryota</taxon>
        <taxon>Fungi</taxon>
        <taxon>Dikarya</taxon>
        <taxon>Ascomycota</taxon>
        <taxon>Pezizomycotina</taxon>
        <taxon>Eurotiomycetes</taxon>
        <taxon>Eurotiomycetidae</taxon>
        <taxon>Eurotiales</taxon>
        <taxon>Aspergillaceae</taxon>
        <taxon>Aspergillus</taxon>
        <taxon>Aspergillus subgen. Circumdati</taxon>
    </lineage>
</organism>
<evidence type="ECO:0000313" key="2">
    <source>
        <dbReference type="Proteomes" id="UP000325433"/>
    </source>
</evidence>
<dbReference type="Proteomes" id="UP000325433">
    <property type="component" value="Unassembled WGS sequence"/>
</dbReference>